<sequence>MADPISTTDLVSTVAQIISTLHAYATAISQAREDITALSTELLVLQGVLKQAEKRVPGNNSGSSTYADHDPRRVVEFTARSLEILRCKLDETGLTPFTLLSSDRVSGGEAQRVIKDMKLPAKIIGGEKWGGTREDKDPPQCSGVENTESHDTQVVSG</sequence>
<feature type="region of interest" description="Disordered" evidence="1">
    <location>
        <begin position="125"/>
        <end position="157"/>
    </location>
</feature>
<keyword evidence="3" id="KW-1185">Reference proteome</keyword>
<evidence type="ECO:0000256" key="1">
    <source>
        <dbReference type="SAM" id="MobiDB-lite"/>
    </source>
</evidence>
<dbReference type="RefSeq" id="XP_013348589.1">
    <property type="nucleotide sequence ID" value="XM_013493135.1"/>
</dbReference>
<gene>
    <name evidence="2" type="ORF">AUEXF2481DRAFT_94</name>
</gene>
<accession>A0A074ZPB1</accession>
<dbReference type="AlphaFoldDB" id="A0A074ZPB1"/>
<evidence type="ECO:0000313" key="2">
    <source>
        <dbReference type="EMBL" id="KER00132.1"/>
    </source>
</evidence>
<protein>
    <submittedName>
        <fullName evidence="2">Uncharacterized protein</fullName>
    </submittedName>
</protein>
<dbReference type="Proteomes" id="UP000030641">
    <property type="component" value="Unassembled WGS sequence"/>
</dbReference>
<dbReference type="HOGENOM" id="CLU_1677509_0_0_1"/>
<dbReference type="InParanoid" id="A0A074ZPB1"/>
<proteinExistence type="predicted"/>
<reference evidence="2 3" key="1">
    <citation type="journal article" date="2014" name="BMC Genomics">
        <title>Genome sequencing of four Aureobasidium pullulans varieties: biotechnological potential, stress tolerance, and description of new species.</title>
        <authorList>
            <person name="Gostin Ar C."/>
            <person name="Ohm R.A."/>
            <person name="Kogej T."/>
            <person name="Sonjak S."/>
            <person name="Turk M."/>
            <person name="Zajc J."/>
            <person name="Zalar P."/>
            <person name="Grube M."/>
            <person name="Sun H."/>
            <person name="Han J."/>
            <person name="Sharma A."/>
            <person name="Chiniquy J."/>
            <person name="Ngan C.Y."/>
            <person name="Lipzen A."/>
            <person name="Barry K."/>
            <person name="Grigoriev I.V."/>
            <person name="Gunde-Cimerman N."/>
        </authorList>
    </citation>
    <scope>NUCLEOTIDE SEQUENCE [LARGE SCALE GENOMIC DNA]</scope>
    <source>
        <strain evidence="2 3">EXF-2481</strain>
    </source>
</reference>
<dbReference type="GeneID" id="25372336"/>
<evidence type="ECO:0000313" key="3">
    <source>
        <dbReference type="Proteomes" id="UP000030641"/>
    </source>
</evidence>
<organism evidence="2 3">
    <name type="scientific">Aureobasidium subglaciale (strain EXF-2481)</name>
    <name type="common">Aureobasidium pullulans var. subglaciale</name>
    <dbReference type="NCBI Taxonomy" id="1043005"/>
    <lineage>
        <taxon>Eukaryota</taxon>
        <taxon>Fungi</taxon>
        <taxon>Dikarya</taxon>
        <taxon>Ascomycota</taxon>
        <taxon>Pezizomycotina</taxon>
        <taxon>Dothideomycetes</taxon>
        <taxon>Dothideomycetidae</taxon>
        <taxon>Dothideales</taxon>
        <taxon>Saccotheciaceae</taxon>
        <taxon>Aureobasidium</taxon>
    </lineage>
</organism>
<name>A0A074ZPB1_AURSE</name>
<dbReference type="EMBL" id="KL584749">
    <property type="protein sequence ID" value="KER00132.1"/>
    <property type="molecule type" value="Genomic_DNA"/>
</dbReference>